<dbReference type="EMBL" id="JAAXLA010000031">
    <property type="protein sequence ID" value="NMH99082.1"/>
    <property type="molecule type" value="Genomic_DNA"/>
</dbReference>
<accession>A0ABX1SE43</accession>
<evidence type="ECO:0000313" key="8">
    <source>
        <dbReference type="Proteomes" id="UP000820669"/>
    </source>
</evidence>
<evidence type="ECO:0008006" key="9">
    <source>
        <dbReference type="Google" id="ProtNLM"/>
    </source>
</evidence>
<comment type="subcellular location">
    <subcellularLocation>
        <location evidence="1">Membrane</location>
        <topology evidence="1">Multi-pass membrane protein</topology>
    </subcellularLocation>
</comment>
<keyword evidence="4 6" id="KW-1133">Transmembrane helix</keyword>
<protein>
    <recommendedName>
        <fullName evidence="9">Succinate-acetate transporter protein</fullName>
    </recommendedName>
</protein>
<dbReference type="RefSeq" id="WP_169382528.1">
    <property type="nucleotide sequence ID" value="NZ_JAAXLA010000031.1"/>
</dbReference>
<feature type="transmembrane region" description="Helical" evidence="6">
    <location>
        <begin position="60"/>
        <end position="81"/>
    </location>
</feature>
<dbReference type="PANTHER" id="PTHR31123:SF4">
    <property type="entry name" value="PROTEIN ALCS"/>
    <property type="match status" value="1"/>
</dbReference>
<evidence type="ECO:0000256" key="4">
    <source>
        <dbReference type="ARBA" id="ARBA00022989"/>
    </source>
</evidence>
<evidence type="ECO:0000256" key="1">
    <source>
        <dbReference type="ARBA" id="ARBA00004141"/>
    </source>
</evidence>
<reference evidence="7 8" key="1">
    <citation type="submission" date="2020-04" db="EMBL/GenBank/DDBJ databases">
        <authorList>
            <person name="Klaysubun C."/>
            <person name="Duangmal K."/>
            <person name="Lipun K."/>
        </authorList>
    </citation>
    <scope>NUCLEOTIDE SEQUENCE [LARGE SCALE GENOMIC DNA]</scope>
    <source>
        <strain evidence="7 8">K10HN5</strain>
    </source>
</reference>
<feature type="transmembrane region" description="Helical" evidence="6">
    <location>
        <begin position="124"/>
        <end position="141"/>
    </location>
</feature>
<keyword evidence="3 6" id="KW-0812">Transmembrane</keyword>
<evidence type="ECO:0000256" key="5">
    <source>
        <dbReference type="ARBA" id="ARBA00023136"/>
    </source>
</evidence>
<evidence type="ECO:0000313" key="7">
    <source>
        <dbReference type="EMBL" id="NMH99082.1"/>
    </source>
</evidence>
<feature type="transmembrane region" description="Helical" evidence="6">
    <location>
        <begin position="147"/>
        <end position="165"/>
    </location>
</feature>
<dbReference type="InterPro" id="IPR000791">
    <property type="entry name" value="Gpr1/Fun34/SatP-like"/>
</dbReference>
<feature type="transmembrane region" description="Helical" evidence="6">
    <location>
        <begin position="87"/>
        <end position="112"/>
    </location>
</feature>
<feature type="transmembrane region" description="Helical" evidence="6">
    <location>
        <begin position="172"/>
        <end position="192"/>
    </location>
</feature>
<sequence length="212" mass="21975">MSVESDVQQAPGLSEDVAAVPQGNPALLGLITFLPAGITLGLWFIGYLDTATLAGGMVPIVSLSAGLFLLVASVWAARLGASPVSAIFGVFSAFWLSFGLLLIAATSGWWGLTSPAAVASTQRTYLLSFLIVFVLLTVITLRLPLTFTAGFVLVDITFALAFIGVASGNTGLFPIAGITTFLFCAVFAYILADGMGQDLGGKPMPLGNPLQR</sequence>
<evidence type="ECO:0000256" key="6">
    <source>
        <dbReference type="SAM" id="Phobius"/>
    </source>
</evidence>
<dbReference type="Proteomes" id="UP000820669">
    <property type="component" value="Unassembled WGS sequence"/>
</dbReference>
<proteinExistence type="inferred from homology"/>
<feature type="transmembrane region" description="Helical" evidence="6">
    <location>
        <begin position="26"/>
        <end position="48"/>
    </location>
</feature>
<dbReference type="PANTHER" id="PTHR31123">
    <property type="entry name" value="ACCUMULATION OF DYADS PROTEIN 2-RELATED"/>
    <property type="match status" value="1"/>
</dbReference>
<comment type="similarity">
    <text evidence="2">Belongs to the acetate uptake transporter (AceTr) (TC 2.A.96) family.</text>
</comment>
<evidence type="ECO:0000256" key="3">
    <source>
        <dbReference type="ARBA" id="ARBA00022692"/>
    </source>
</evidence>
<keyword evidence="5 6" id="KW-0472">Membrane</keyword>
<evidence type="ECO:0000256" key="2">
    <source>
        <dbReference type="ARBA" id="ARBA00005587"/>
    </source>
</evidence>
<name>A0ABX1SE43_9PSEU</name>
<comment type="caution">
    <text evidence="7">The sequence shown here is derived from an EMBL/GenBank/DDBJ whole genome shotgun (WGS) entry which is preliminary data.</text>
</comment>
<gene>
    <name evidence="7" type="ORF">HF526_17455</name>
</gene>
<dbReference type="Pfam" id="PF01184">
    <property type="entry name" value="Gpr1_Fun34_YaaH"/>
    <property type="match status" value="1"/>
</dbReference>
<dbReference type="InterPro" id="IPR051633">
    <property type="entry name" value="AceTr"/>
</dbReference>
<keyword evidence="8" id="KW-1185">Reference proteome</keyword>
<organism evidence="7 8">
    <name type="scientific">Pseudonocardia acidicola</name>
    <dbReference type="NCBI Taxonomy" id="2724939"/>
    <lineage>
        <taxon>Bacteria</taxon>
        <taxon>Bacillati</taxon>
        <taxon>Actinomycetota</taxon>
        <taxon>Actinomycetes</taxon>
        <taxon>Pseudonocardiales</taxon>
        <taxon>Pseudonocardiaceae</taxon>
        <taxon>Pseudonocardia</taxon>
    </lineage>
</organism>